<keyword evidence="5" id="KW-0067">ATP-binding</keyword>
<dbReference type="Pfam" id="PF02562">
    <property type="entry name" value="PhoH"/>
    <property type="match status" value="1"/>
</dbReference>
<dbReference type="AlphaFoldDB" id="A0A6C0HZL9"/>
<evidence type="ECO:0000256" key="3">
    <source>
        <dbReference type="ARBA" id="ARBA00022490"/>
    </source>
</evidence>
<dbReference type="SUPFAM" id="SSF52540">
    <property type="entry name" value="P-loop containing nucleoside triphosphate hydrolases"/>
    <property type="match status" value="1"/>
</dbReference>
<dbReference type="GO" id="GO:0005524">
    <property type="term" value="F:ATP binding"/>
    <property type="evidence" value="ECO:0007669"/>
    <property type="project" value="UniProtKB-KW"/>
</dbReference>
<dbReference type="PANTHER" id="PTHR30473:SF1">
    <property type="entry name" value="PHOH-LIKE PROTEIN"/>
    <property type="match status" value="1"/>
</dbReference>
<dbReference type="PANTHER" id="PTHR30473">
    <property type="entry name" value="PROTEIN PHOH"/>
    <property type="match status" value="1"/>
</dbReference>
<proteinExistence type="inferred from homology"/>
<name>A0A6C0HZL9_9ZZZZ</name>
<evidence type="ECO:0000256" key="1">
    <source>
        <dbReference type="ARBA" id="ARBA00004496"/>
    </source>
</evidence>
<dbReference type="Gene3D" id="3.40.50.300">
    <property type="entry name" value="P-loop containing nucleotide triphosphate hydrolases"/>
    <property type="match status" value="1"/>
</dbReference>
<keyword evidence="4" id="KW-0547">Nucleotide-binding</keyword>
<dbReference type="GO" id="GO:0005829">
    <property type="term" value="C:cytosol"/>
    <property type="evidence" value="ECO:0007669"/>
    <property type="project" value="TreeGrafter"/>
</dbReference>
<evidence type="ECO:0000256" key="4">
    <source>
        <dbReference type="ARBA" id="ARBA00022741"/>
    </source>
</evidence>
<evidence type="ECO:0000256" key="2">
    <source>
        <dbReference type="ARBA" id="ARBA00010393"/>
    </source>
</evidence>
<protein>
    <recommendedName>
        <fullName evidence="6">PhoH-like protein</fullName>
    </recommendedName>
</protein>
<keyword evidence="3" id="KW-0963">Cytoplasm</keyword>
<comment type="subcellular location">
    <subcellularLocation>
        <location evidence="1">Cytoplasm</location>
    </subcellularLocation>
</comment>
<evidence type="ECO:0000313" key="8">
    <source>
        <dbReference type="EMBL" id="QHT85820.1"/>
    </source>
</evidence>
<evidence type="ECO:0000256" key="6">
    <source>
        <dbReference type="ARBA" id="ARBA00039970"/>
    </source>
</evidence>
<evidence type="ECO:0000256" key="5">
    <source>
        <dbReference type="ARBA" id="ARBA00022840"/>
    </source>
</evidence>
<sequence length="227" mass="25542">MAKKIPMKSTNGKIIPKTINQIEYSDLLANDEISVVVGIGPAGCGKTLLACNEAIQQLINKRVQKIVITRPVISVDDEQIGFLPGSMSQKMDPWTRPIFDVFHEVFSKQQMLTLLDNNMVEIVPLAYMRGRTFKNTFIIADEMQNSSPNQMLMLLTRIGEQSKIAITGDLKQSDRSGANGLVDLINKIKKSVWMQTDNSSMIKYVEMDSSDIQRSEVLKQIIDLYEN</sequence>
<accession>A0A6C0HZL9</accession>
<organism evidence="8">
    <name type="scientific">viral metagenome</name>
    <dbReference type="NCBI Taxonomy" id="1070528"/>
    <lineage>
        <taxon>unclassified sequences</taxon>
        <taxon>metagenomes</taxon>
        <taxon>organismal metagenomes</taxon>
    </lineage>
</organism>
<feature type="domain" description="PhoH-like protein" evidence="7">
    <location>
        <begin position="14"/>
        <end position="226"/>
    </location>
</feature>
<dbReference type="EMBL" id="MN740046">
    <property type="protein sequence ID" value="QHT85820.1"/>
    <property type="molecule type" value="Genomic_DNA"/>
</dbReference>
<reference evidence="8" key="1">
    <citation type="journal article" date="2020" name="Nature">
        <title>Giant virus diversity and host interactions through global metagenomics.</title>
        <authorList>
            <person name="Schulz F."/>
            <person name="Roux S."/>
            <person name="Paez-Espino D."/>
            <person name="Jungbluth S."/>
            <person name="Walsh D.A."/>
            <person name="Denef V.J."/>
            <person name="McMahon K.D."/>
            <person name="Konstantinidis K.T."/>
            <person name="Eloe-Fadrosh E.A."/>
            <person name="Kyrpides N.C."/>
            <person name="Woyke T."/>
        </authorList>
    </citation>
    <scope>NUCLEOTIDE SEQUENCE</scope>
    <source>
        <strain evidence="8">GVMAG-M-3300023184-182</strain>
    </source>
</reference>
<comment type="similarity">
    <text evidence="2">Belongs to the PhoH family.</text>
</comment>
<evidence type="ECO:0000259" key="7">
    <source>
        <dbReference type="Pfam" id="PF02562"/>
    </source>
</evidence>
<dbReference type="InterPro" id="IPR027417">
    <property type="entry name" value="P-loop_NTPase"/>
</dbReference>
<dbReference type="InterPro" id="IPR051451">
    <property type="entry name" value="PhoH2-like"/>
</dbReference>
<dbReference type="InterPro" id="IPR003714">
    <property type="entry name" value="PhoH"/>
</dbReference>